<evidence type="ECO:0000313" key="1">
    <source>
        <dbReference type="EMBL" id="EFI99943.1"/>
    </source>
</evidence>
<dbReference type="OMA" id="YPQMRVA"/>
<name>D8PV00_SCHCM</name>
<dbReference type="Proteomes" id="UP000007431">
    <property type="component" value="Unassembled WGS sequence"/>
</dbReference>
<dbReference type="HOGENOM" id="CLU_486667_0_0_1"/>
<dbReference type="PANTHER" id="PTHR15430">
    <property type="entry name" value="GLOMULIN"/>
    <property type="match status" value="1"/>
</dbReference>
<organism evidence="2">
    <name type="scientific">Schizophyllum commune (strain H4-8 / FGSC 9210)</name>
    <name type="common">Split gill fungus</name>
    <dbReference type="NCBI Taxonomy" id="578458"/>
    <lineage>
        <taxon>Eukaryota</taxon>
        <taxon>Fungi</taxon>
        <taxon>Dikarya</taxon>
        <taxon>Basidiomycota</taxon>
        <taxon>Agaricomycotina</taxon>
        <taxon>Agaricomycetes</taxon>
        <taxon>Agaricomycetidae</taxon>
        <taxon>Agaricales</taxon>
        <taxon>Schizophyllaceae</taxon>
        <taxon>Schizophyllum</taxon>
    </lineage>
</organism>
<dbReference type="PANTHER" id="PTHR15430:SF1">
    <property type="entry name" value="GLOMULIN"/>
    <property type="match status" value="1"/>
</dbReference>
<dbReference type="KEGG" id="scm:SCHCO_073984"/>
<dbReference type="InParanoid" id="D8PV00"/>
<protein>
    <submittedName>
        <fullName evidence="1">Expressed protein</fullName>
    </submittedName>
</protein>
<dbReference type="GO" id="GO:0055105">
    <property type="term" value="F:ubiquitin-protein transferase inhibitor activity"/>
    <property type="evidence" value="ECO:0007669"/>
    <property type="project" value="TreeGrafter"/>
</dbReference>
<dbReference type="Pfam" id="PF08568">
    <property type="entry name" value="Kinetochor_Ybp2"/>
    <property type="match status" value="1"/>
</dbReference>
<dbReference type="RefSeq" id="XP_003034846.1">
    <property type="nucleotide sequence ID" value="XM_003034800.1"/>
</dbReference>
<dbReference type="eggNOG" id="ENOG502SB62">
    <property type="taxonomic scope" value="Eukaryota"/>
</dbReference>
<dbReference type="EMBL" id="GL377303">
    <property type="protein sequence ID" value="EFI99943.1"/>
    <property type="molecule type" value="Genomic_DNA"/>
</dbReference>
<gene>
    <name evidence="1" type="ORF">SCHCODRAFT_73984</name>
</gene>
<dbReference type="GeneID" id="9587261"/>
<keyword evidence="2" id="KW-1185">Reference proteome</keyword>
<accession>D8PV00</accession>
<dbReference type="OrthoDB" id="5396786at2759"/>
<dbReference type="SUPFAM" id="SSF48371">
    <property type="entry name" value="ARM repeat"/>
    <property type="match status" value="1"/>
</dbReference>
<dbReference type="VEuPathDB" id="FungiDB:SCHCODRAFT_073984"/>
<dbReference type="AlphaFoldDB" id="D8PV00"/>
<sequence>MAEYSPAREVVIALQEALEHVASQYDDDADEDAQRSLAKSLVQIIDLYTAAIPRLKLRRKTAAETIDPLLQEITRVVNLASMNCAREDGREVLSAIARLASSTSRWIDGLDIDRAAADEAKRRMSRALEDAVSSCSGSIQSALSQRTFNELYPRLARMSGPLPEGWEEGANAVRSAGTSHEALNGSTSSSTASIGSLILSSHSTETPTATTLSSAMPALLTSLQTNVALDESLALLLRVLSQPTVTLSPDLLFPLSTLLPTVASMHPDPTTRHISFRILSLLLRAAPSHVRLDILKELTADEGLPQMMVAAIGLVKEAFLDGLNNGDADVFASRRALQELGGTVLRTNPPDVLEGVEQEKFLESVEPRRLTEILSLVYVLLNRDVENKTGIRDKDTLRALEANILKPLRRRLAEWMDEGGEEEHDHDIMSLVGLSISLERVDATLAELGAS</sequence>
<dbReference type="InterPro" id="IPR013877">
    <property type="entry name" value="YAP-bd/ALF4/Glomulin"/>
</dbReference>
<dbReference type="InterPro" id="IPR016024">
    <property type="entry name" value="ARM-type_fold"/>
</dbReference>
<evidence type="ECO:0000313" key="2">
    <source>
        <dbReference type="Proteomes" id="UP000007431"/>
    </source>
</evidence>
<proteinExistence type="predicted"/>
<reference evidence="1 2" key="1">
    <citation type="journal article" date="2010" name="Nat. Biotechnol.">
        <title>Genome sequence of the model mushroom Schizophyllum commune.</title>
        <authorList>
            <person name="Ohm R.A."/>
            <person name="de Jong J.F."/>
            <person name="Lugones L.G."/>
            <person name="Aerts A."/>
            <person name="Kothe E."/>
            <person name="Stajich J.E."/>
            <person name="de Vries R.P."/>
            <person name="Record E."/>
            <person name="Levasseur A."/>
            <person name="Baker S.E."/>
            <person name="Bartholomew K.A."/>
            <person name="Coutinho P.M."/>
            <person name="Erdmann S."/>
            <person name="Fowler T.J."/>
            <person name="Gathman A.C."/>
            <person name="Lombard V."/>
            <person name="Henrissat B."/>
            <person name="Knabe N."/>
            <person name="Kuees U."/>
            <person name="Lilly W.W."/>
            <person name="Lindquist E."/>
            <person name="Lucas S."/>
            <person name="Magnuson J.K."/>
            <person name="Piumi F."/>
            <person name="Raudaskoski M."/>
            <person name="Salamov A."/>
            <person name="Schmutz J."/>
            <person name="Schwarze F.W.M.R."/>
            <person name="vanKuyk P.A."/>
            <person name="Horton J.S."/>
            <person name="Grigoriev I.V."/>
            <person name="Woesten H.A.B."/>
        </authorList>
    </citation>
    <scope>NUCLEOTIDE SEQUENCE [LARGE SCALE GENOMIC DNA]</scope>
    <source>
        <strain evidence="2">H4-8 / FGSC 9210</strain>
    </source>
</reference>
<dbReference type="InterPro" id="IPR019516">
    <property type="entry name" value="Glomulin/ALF4"/>
</dbReference>
<dbReference type="GO" id="GO:0005737">
    <property type="term" value="C:cytoplasm"/>
    <property type="evidence" value="ECO:0007669"/>
    <property type="project" value="TreeGrafter"/>
</dbReference>